<keyword evidence="1" id="KW-1133">Transmembrane helix</keyword>
<dbReference type="CDD" id="cd01836">
    <property type="entry name" value="FeeA_FeeB_like"/>
    <property type="match status" value="1"/>
</dbReference>
<comment type="caution">
    <text evidence="3">The sequence shown here is derived from an EMBL/GenBank/DDBJ whole genome shotgun (WGS) entry which is preliminary data.</text>
</comment>
<reference evidence="3 4" key="1">
    <citation type="submission" date="2024-09" db="EMBL/GenBank/DDBJ databases">
        <authorList>
            <person name="Lee S.D."/>
        </authorList>
    </citation>
    <scope>NUCLEOTIDE SEQUENCE [LARGE SCALE GENOMIC DNA]</scope>
    <source>
        <strain evidence="3 4">N1-5</strain>
    </source>
</reference>
<feature type="transmembrane region" description="Helical" evidence="1">
    <location>
        <begin position="12"/>
        <end position="34"/>
    </location>
</feature>
<protein>
    <submittedName>
        <fullName evidence="3">SGNH/GDSL hydrolase family protein</fullName>
    </submittedName>
</protein>
<feature type="domain" description="SGNH hydrolase-type esterase" evidence="2">
    <location>
        <begin position="73"/>
        <end position="249"/>
    </location>
</feature>
<name>A0ABV6UNK8_9ACTN</name>
<dbReference type="InterPro" id="IPR013830">
    <property type="entry name" value="SGNH_hydro"/>
</dbReference>
<dbReference type="Pfam" id="PF13472">
    <property type="entry name" value="Lipase_GDSL_2"/>
    <property type="match status" value="1"/>
</dbReference>
<gene>
    <name evidence="3" type="ORF">ACEZDJ_17095</name>
</gene>
<evidence type="ECO:0000313" key="4">
    <source>
        <dbReference type="Proteomes" id="UP001592528"/>
    </source>
</evidence>
<keyword evidence="1" id="KW-0472">Membrane</keyword>
<dbReference type="GO" id="GO:0016787">
    <property type="term" value="F:hydrolase activity"/>
    <property type="evidence" value="ECO:0007669"/>
    <property type="project" value="UniProtKB-KW"/>
</dbReference>
<evidence type="ECO:0000256" key="1">
    <source>
        <dbReference type="SAM" id="Phobius"/>
    </source>
</evidence>
<keyword evidence="4" id="KW-1185">Reference proteome</keyword>
<dbReference type="EMBL" id="JBHEZZ010000008">
    <property type="protein sequence ID" value="MFC1403009.1"/>
    <property type="molecule type" value="Genomic_DNA"/>
</dbReference>
<evidence type="ECO:0000313" key="3">
    <source>
        <dbReference type="EMBL" id="MFC1403009.1"/>
    </source>
</evidence>
<dbReference type="InterPro" id="IPR036514">
    <property type="entry name" value="SGNH_hydro_sf"/>
</dbReference>
<dbReference type="Proteomes" id="UP001592528">
    <property type="component" value="Unassembled WGS sequence"/>
</dbReference>
<dbReference type="SUPFAM" id="SSF52266">
    <property type="entry name" value="SGNH hydrolase"/>
    <property type="match status" value="1"/>
</dbReference>
<accession>A0ABV6UNK8</accession>
<keyword evidence="1" id="KW-0812">Transmembrane</keyword>
<dbReference type="RefSeq" id="WP_084713438.1">
    <property type="nucleotide sequence ID" value="NZ_JBHEZZ010000008.1"/>
</dbReference>
<sequence>MSRERVARRVATAAAYGGGGIGLLGAGVAGLLLAEAKLAAVKLDVLQGDPLPADGCYGRELAEDGAEPLALVVLGDSTAAGFGVDHAVRTPAVLLACGIAAIAERPVRLTVVAANGAVSADLERQRELALRRESAPDLALVMIGANDVAQQVRTAEAARILGDTVRRLRAAGAAVVVGTCPDLGAVAGILPPLRWLAARASRRLAAAQDRAVVEAGGHSVLLGTLLGPEFAGRPEMFASDRYHPSDQGYLAAAMTLMPTMCAALDIWPGEGAAQAAQTARAAQAPATRGAREGAGRPARVAALLDPR</sequence>
<dbReference type="Gene3D" id="3.40.50.1110">
    <property type="entry name" value="SGNH hydrolase"/>
    <property type="match status" value="1"/>
</dbReference>
<organism evidence="3 4">
    <name type="scientific">Streptacidiphilus cavernicola</name>
    <dbReference type="NCBI Taxonomy" id="3342716"/>
    <lineage>
        <taxon>Bacteria</taxon>
        <taxon>Bacillati</taxon>
        <taxon>Actinomycetota</taxon>
        <taxon>Actinomycetes</taxon>
        <taxon>Kitasatosporales</taxon>
        <taxon>Streptomycetaceae</taxon>
        <taxon>Streptacidiphilus</taxon>
    </lineage>
</organism>
<evidence type="ECO:0000259" key="2">
    <source>
        <dbReference type="Pfam" id="PF13472"/>
    </source>
</evidence>
<keyword evidence="3" id="KW-0378">Hydrolase</keyword>
<proteinExistence type="predicted"/>